<dbReference type="OrthoDB" id="3364440at2759"/>
<dbReference type="PANTHER" id="PTHR43383">
    <property type="entry name" value="NODULIN 6"/>
    <property type="match status" value="1"/>
</dbReference>
<keyword evidence="7" id="KW-1185">Reference proteome</keyword>
<dbReference type="Pfam" id="PF00120">
    <property type="entry name" value="Gln-synt_C"/>
    <property type="match status" value="1"/>
</dbReference>
<dbReference type="InterPro" id="IPR006680">
    <property type="entry name" value="Amidohydro-rel"/>
</dbReference>
<dbReference type="STRING" id="2070753.A0A3A2ZPR3"/>
<dbReference type="SUPFAM" id="SSF55931">
    <property type="entry name" value="Glutamine synthetase/guanido kinase"/>
    <property type="match status" value="1"/>
</dbReference>
<name>A0A3A2ZPR3_9EURO</name>
<dbReference type="Gene3D" id="3.30.590.10">
    <property type="entry name" value="Glutamine synthetase/guanido kinase, catalytic domain"/>
    <property type="match status" value="1"/>
</dbReference>
<dbReference type="GO" id="GO:0006542">
    <property type="term" value="P:glutamine biosynthetic process"/>
    <property type="evidence" value="ECO:0007669"/>
    <property type="project" value="InterPro"/>
</dbReference>
<evidence type="ECO:0000256" key="3">
    <source>
        <dbReference type="RuleBase" id="RU000384"/>
    </source>
</evidence>
<protein>
    <recommendedName>
        <fullName evidence="1">Glutamine synthetase</fullName>
    </recommendedName>
</protein>
<dbReference type="InterPro" id="IPR008147">
    <property type="entry name" value="Gln_synt_N"/>
</dbReference>
<feature type="domain" description="GS catalytic" evidence="5">
    <location>
        <begin position="540"/>
        <end position="864"/>
    </location>
</feature>
<evidence type="ECO:0000313" key="7">
    <source>
        <dbReference type="Proteomes" id="UP000266188"/>
    </source>
</evidence>
<dbReference type="AlphaFoldDB" id="A0A3A2ZPR3"/>
<organism evidence="6 7">
    <name type="scientific">Aspergillus sclerotialis</name>
    <dbReference type="NCBI Taxonomy" id="2070753"/>
    <lineage>
        <taxon>Eukaryota</taxon>
        <taxon>Fungi</taxon>
        <taxon>Dikarya</taxon>
        <taxon>Ascomycota</taxon>
        <taxon>Pezizomycotina</taxon>
        <taxon>Eurotiomycetes</taxon>
        <taxon>Eurotiomycetidae</taxon>
        <taxon>Eurotiales</taxon>
        <taxon>Aspergillaceae</taxon>
        <taxon>Aspergillus</taxon>
        <taxon>Aspergillus subgen. Polypaecilum</taxon>
    </lineage>
</organism>
<dbReference type="Pfam" id="PF04909">
    <property type="entry name" value="Amidohydro_2"/>
    <property type="match status" value="1"/>
</dbReference>
<dbReference type="PROSITE" id="PS51987">
    <property type="entry name" value="GS_CATALYTIC"/>
    <property type="match status" value="1"/>
</dbReference>
<gene>
    <name evidence="6" type="ORF">PHISCL_06311</name>
</gene>
<dbReference type="InterPro" id="IPR036651">
    <property type="entry name" value="Gln_synt_N_sf"/>
</dbReference>
<evidence type="ECO:0000259" key="4">
    <source>
        <dbReference type="PROSITE" id="PS51986"/>
    </source>
</evidence>
<dbReference type="InterPro" id="IPR008146">
    <property type="entry name" value="Gln_synth_cat_dom"/>
</dbReference>
<feature type="domain" description="GS beta-grasp" evidence="4">
    <location>
        <begin position="438"/>
        <end position="533"/>
    </location>
</feature>
<comment type="caution">
    <text evidence="6">The sequence shown here is derived from an EMBL/GenBank/DDBJ whole genome shotgun (WGS) entry which is preliminary data.</text>
</comment>
<dbReference type="SUPFAM" id="SSF51556">
    <property type="entry name" value="Metallo-dependent hydrolases"/>
    <property type="match status" value="1"/>
</dbReference>
<dbReference type="SMART" id="SM01230">
    <property type="entry name" value="Gln-synt_C"/>
    <property type="match status" value="1"/>
</dbReference>
<dbReference type="PANTHER" id="PTHR43383:SF2">
    <property type="entry name" value="AMIDOHYDROLASE 2 FAMILY PROTEIN"/>
    <property type="match status" value="1"/>
</dbReference>
<dbReference type="InterPro" id="IPR014746">
    <property type="entry name" value="Gln_synth/guanido_kin_cat_dom"/>
</dbReference>
<dbReference type="GO" id="GO:0004356">
    <property type="term" value="F:glutamine synthetase activity"/>
    <property type="evidence" value="ECO:0007669"/>
    <property type="project" value="InterPro"/>
</dbReference>
<dbReference type="Proteomes" id="UP000266188">
    <property type="component" value="Unassembled WGS sequence"/>
</dbReference>
<accession>A0A3A2ZPR3</accession>
<dbReference type="InterPro" id="IPR032466">
    <property type="entry name" value="Metal_Hydrolase"/>
</dbReference>
<dbReference type="GO" id="GO:0016787">
    <property type="term" value="F:hydrolase activity"/>
    <property type="evidence" value="ECO:0007669"/>
    <property type="project" value="InterPro"/>
</dbReference>
<dbReference type="PROSITE" id="PS51986">
    <property type="entry name" value="GS_BETA_GRASP"/>
    <property type="match status" value="1"/>
</dbReference>
<comment type="similarity">
    <text evidence="2 3">Belongs to the glutamine synthetase family.</text>
</comment>
<dbReference type="Gene3D" id="3.20.20.140">
    <property type="entry name" value="Metal-dependent hydrolases"/>
    <property type="match status" value="1"/>
</dbReference>
<reference evidence="7" key="1">
    <citation type="submission" date="2017-02" db="EMBL/GenBank/DDBJ databases">
        <authorList>
            <person name="Tafer H."/>
            <person name="Lopandic K."/>
        </authorList>
    </citation>
    <scope>NUCLEOTIDE SEQUENCE [LARGE SCALE GENOMIC DNA]</scope>
    <source>
        <strain evidence="7">CBS 366.77</strain>
    </source>
</reference>
<evidence type="ECO:0000259" key="5">
    <source>
        <dbReference type="PROSITE" id="PS51987"/>
    </source>
</evidence>
<dbReference type="Gene3D" id="3.10.20.70">
    <property type="entry name" value="Glutamine synthetase, N-terminal domain"/>
    <property type="match status" value="1"/>
</dbReference>
<dbReference type="FunFam" id="3.30.590.10:FF:000013">
    <property type="entry name" value="Related to fluG protein"/>
    <property type="match status" value="1"/>
</dbReference>
<proteinExistence type="inferred from homology"/>
<sequence>MTTSQPSIDSLRHLIQTHPLIDNHAHNLLAQEHACNYSKYPFEQITSEAQGPALDNAVKTLPLLRAANQLAELYSCPADWNAIKSAREQWVQRDYGSLIRRCLEGTHSLLLDDLLTDYDIQPYDWHDQFTVSGTKRIVRIETLASKILTAMRDSGDLVNGDASLADYKVQFGLFYESFKKMVTSSVTDPNVVGYKSVICYRTGLNIVEPEEDALFKSFSRTVQQTETPYRVEDKPFNDWLVLRTLDILTLAKSASSISKPLQLHTGLGDSDISLLLSNPAHLQPVISKYPEVDFVLLHSSYPYTREAGYLACVYPNAYLDLGEVFPMVSRDAEESIIRESLEIVPTNRLLWSTDGHFFPETYWLSNKQFRQTLETVLVDYVLQRDYTVSQAMEAAADILFHNSNRLYGLNQTPQYQPSTICALPNSPSSLDTFIRNNPGVKFVWMQWVDYTATIRIRMFPIREFARIVRKERRIGISLSVFWMVQDDSVGASAPPGATTGQFYMEPDLSSLSRNVGVPSQSASVMTFWRSEEGKQLEGCPRTTLQNLVTKFKTEHNIDLTFGFEIEVIFLKPTTDANGKKDYTPAVANHSWSRMTSETQTLLPLLEEIVEALASININLEQFHAESSPSQFEFVLPPASPLAAVDTLLKARHVVTSIANQHGLRATLHPRPIPKAAGSASHAHVSISPSDQEESFLAGVMKHYPAVVAFTLAQDISYDRVKSGIWAGSEWVTWGTQNRETPIRKIGPGHWEIKSLDGLANMYLAMSAFLAAGYLGVSQNMPLTLKDCTVDASTLTPSERTALGITTALPKSITESLAALEKDTEIQGLLGRDFARNYTVVKTAEREKLNAMSEEERRIWLVEQY</sequence>
<dbReference type="EMBL" id="MVGC01000234">
    <property type="protein sequence ID" value="RJE21354.1"/>
    <property type="molecule type" value="Genomic_DNA"/>
</dbReference>
<evidence type="ECO:0000313" key="6">
    <source>
        <dbReference type="EMBL" id="RJE21354.1"/>
    </source>
</evidence>
<evidence type="ECO:0000256" key="2">
    <source>
        <dbReference type="PROSITE-ProRule" id="PRU01330"/>
    </source>
</evidence>
<evidence type="ECO:0000256" key="1">
    <source>
        <dbReference type="ARBA" id="ARBA00021364"/>
    </source>
</evidence>